<dbReference type="RefSeq" id="WP_278098971.1">
    <property type="nucleotide sequence ID" value="NZ_CP091092.1"/>
</dbReference>
<keyword evidence="3" id="KW-1185">Reference proteome</keyword>
<evidence type="ECO:0000259" key="1">
    <source>
        <dbReference type="Pfam" id="PF21805"/>
    </source>
</evidence>
<organism evidence="2 3">
    <name type="scientific">Methanomicrobium antiquum</name>
    <dbReference type="NCBI Taxonomy" id="487686"/>
    <lineage>
        <taxon>Archaea</taxon>
        <taxon>Methanobacteriati</taxon>
        <taxon>Methanobacteriota</taxon>
        <taxon>Stenosarchaea group</taxon>
        <taxon>Methanomicrobia</taxon>
        <taxon>Methanomicrobiales</taxon>
        <taxon>Methanomicrobiaceae</taxon>
        <taxon>Methanomicrobium</taxon>
    </lineage>
</organism>
<sequence>MRDIRFVAEHRGGLLKKEDHCLLMNWACDCAEHVFPLYGDIKDLRVKKAISAGRDWAEGIAPVGDAIKAAREVHSAAGESTDSLFAVIARSAGHAAATAHMADHCVGAAGYALKAVRIAGKAVDEERKWQDDKLSLKVRELVLSAREMKRI</sequence>
<feature type="domain" description="Imm-5-like" evidence="1">
    <location>
        <begin position="14"/>
        <end position="135"/>
    </location>
</feature>
<accession>A0AAF0JLI4</accession>
<reference evidence="2" key="1">
    <citation type="submission" date="2022-01" db="EMBL/GenBank/DDBJ databases">
        <title>Complete genome of Methanomicrobium antiquum DSM 21220.</title>
        <authorList>
            <person name="Chen S.-C."/>
            <person name="You Y.-T."/>
            <person name="Zhou Y.-Z."/>
            <person name="Lai M.-C."/>
        </authorList>
    </citation>
    <scope>NUCLEOTIDE SEQUENCE</scope>
    <source>
        <strain evidence="2">DSM 21220</strain>
    </source>
</reference>
<dbReference type="GeneID" id="79950380"/>
<dbReference type="KEGG" id="manq:L1994_08240"/>
<dbReference type="Proteomes" id="UP001218895">
    <property type="component" value="Chromosome"/>
</dbReference>
<dbReference type="InterPro" id="IPR048667">
    <property type="entry name" value="Imm5-like"/>
</dbReference>
<evidence type="ECO:0000313" key="2">
    <source>
        <dbReference type="EMBL" id="WFN36132.1"/>
    </source>
</evidence>
<dbReference type="EMBL" id="CP091092">
    <property type="protein sequence ID" value="WFN36132.1"/>
    <property type="molecule type" value="Genomic_DNA"/>
</dbReference>
<gene>
    <name evidence="2" type="ORF">L1994_08240</name>
</gene>
<dbReference type="Pfam" id="PF21805">
    <property type="entry name" value="Imm5_like"/>
    <property type="match status" value="1"/>
</dbReference>
<dbReference type="AlphaFoldDB" id="A0AAF0JLI4"/>
<name>A0AAF0JLI4_9EURY</name>
<proteinExistence type="predicted"/>
<evidence type="ECO:0000313" key="3">
    <source>
        <dbReference type="Proteomes" id="UP001218895"/>
    </source>
</evidence>
<protein>
    <recommendedName>
        <fullName evidence="1">Imm-5-like domain-containing protein</fullName>
    </recommendedName>
</protein>